<keyword evidence="2" id="KW-1133">Transmembrane helix</keyword>
<dbReference type="OrthoDB" id="248776at2759"/>
<dbReference type="InterPro" id="IPR052293">
    <property type="entry name" value="SRRP"/>
</dbReference>
<feature type="compositionally biased region" description="Low complexity" evidence="1">
    <location>
        <begin position="48"/>
        <end position="61"/>
    </location>
</feature>
<dbReference type="PANTHER" id="PTHR12239:SF41">
    <property type="entry name" value="MEMBRANE ASSOCIATED PROTEIN, PUTATIVE-RELATED"/>
    <property type="match status" value="1"/>
</dbReference>
<dbReference type="PANTHER" id="PTHR12239">
    <property type="entry name" value="PROTEIN CBG20215-RELATED"/>
    <property type="match status" value="1"/>
</dbReference>
<evidence type="ECO:0000313" key="5">
    <source>
        <dbReference type="Proteomes" id="UP000037923"/>
    </source>
</evidence>
<keyword evidence="2" id="KW-0472">Membrane</keyword>
<keyword evidence="3" id="KW-0732">Signal</keyword>
<feature type="region of interest" description="Disordered" evidence="1">
    <location>
        <begin position="48"/>
        <end position="226"/>
    </location>
</feature>
<name>A0A0M9G7K4_LEPPY</name>
<organism evidence="4 5">
    <name type="scientific">Leptomonas pyrrhocoris</name>
    <name type="common">Firebug parasite</name>
    <dbReference type="NCBI Taxonomy" id="157538"/>
    <lineage>
        <taxon>Eukaryota</taxon>
        <taxon>Discoba</taxon>
        <taxon>Euglenozoa</taxon>
        <taxon>Kinetoplastea</taxon>
        <taxon>Metakinetoplastina</taxon>
        <taxon>Trypanosomatida</taxon>
        <taxon>Trypanosomatidae</taxon>
        <taxon>Leishmaniinae</taxon>
        <taxon>Leptomonas</taxon>
    </lineage>
</organism>
<evidence type="ECO:0000313" key="4">
    <source>
        <dbReference type="EMBL" id="KPA84009.1"/>
    </source>
</evidence>
<accession>A0A0M9G7K4</accession>
<dbReference type="AlphaFoldDB" id="A0A0M9G7K4"/>
<comment type="caution">
    <text evidence="4">The sequence shown here is derived from an EMBL/GenBank/DDBJ whole genome shotgun (WGS) entry which is preliminary data.</text>
</comment>
<feature type="transmembrane region" description="Helical" evidence="2">
    <location>
        <begin position="508"/>
        <end position="534"/>
    </location>
</feature>
<keyword evidence="2" id="KW-0812">Transmembrane</keyword>
<dbReference type="GeneID" id="26902441"/>
<feature type="chain" id="PRO_5005836074" evidence="3">
    <location>
        <begin position="33"/>
        <end position="574"/>
    </location>
</feature>
<dbReference type="Proteomes" id="UP000037923">
    <property type="component" value="Unassembled WGS sequence"/>
</dbReference>
<evidence type="ECO:0000256" key="3">
    <source>
        <dbReference type="SAM" id="SignalP"/>
    </source>
</evidence>
<gene>
    <name evidence="4" type="ORF">ABB37_02146</name>
</gene>
<feature type="compositionally biased region" description="Basic and acidic residues" evidence="1">
    <location>
        <begin position="215"/>
        <end position="226"/>
    </location>
</feature>
<feature type="region of interest" description="Disordered" evidence="1">
    <location>
        <begin position="547"/>
        <end position="574"/>
    </location>
</feature>
<feature type="compositionally biased region" description="Basic and acidic residues" evidence="1">
    <location>
        <begin position="117"/>
        <end position="208"/>
    </location>
</feature>
<feature type="transmembrane region" description="Helical" evidence="2">
    <location>
        <begin position="414"/>
        <end position="436"/>
    </location>
</feature>
<keyword evidence="5" id="KW-1185">Reference proteome</keyword>
<dbReference type="EMBL" id="LGTL01000003">
    <property type="protein sequence ID" value="KPA84009.1"/>
    <property type="molecule type" value="Genomic_DNA"/>
</dbReference>
<dbReference type="VEuPathDB" id="TriTrypDB:LpyrH10_03_2970"/>
<proteinExistence type="predicted"/>
<feature type="transmembrane region" description="Helical" evidence="2">
    <location>
        <begin position="443"/>
        <end position="463"/>
    </location>
</feature>
<dbReference type="OMA" id="YLFRVHE"/>
<evidence type="ECO:0000256" key="1">
    <source>
        <dbReference type="SAM" id="MobiDB-lite"/>
    </source>
</evidence>
<feature type="compositionally biased region" description="Basic and acidic residues" evidence="1">
    <location>
        <begin position="562"/>
        <end position="574"/>
    </location>
</feature>
<protein>
    <submittedName>
        <fullName evidence="4">Uncharacterized protein</fullName>
    </submittedName>
</protein>
<feature type="signal peptide" evidence="3">
    <location>
        <begin position="1"/>
        <end position="32"/>
    </location>
</feature>
<sequence>MTRPFCVVRRRTFLCVTLLVLVLAIALAFVRAQDDAAAAAAAGAADAVQQQQQEQQEEYAAPVTTAEEVAPVSEEEKPQAMMEEAQPSAEAPENVANPNAEAEAAALRQQQQAAAEEAERQRLAAAEEERQRLEAEERQRREAEERQRREAEERQRREAEERQRREAEERQRREAEERQRREAEERQRREAEERQRREAEERQRREAEEAAASRAAEEKAQREIDSVDTIRDAAKELPEGCAKAVEKYLFRVHEERRQPASAVSEARATLNEARVSAPKKVVSLERKLASAQDALLRYDVQTLRAYGGNVPKTCISEGQAWYDRQPAVESASTYVQAYTHFYRLMAAHLYTMYRTAEGLVHYLMNAYTPAVASFTTTSSEYQSKAWALYEKLFPAKGSRPEMPTAELAKQVATMVSYAAVPLGLGVAAGVVAVVALPPVAAGVLVYEFLYKIWAELFVFYYIYGMKLPEGLVTAAKTTVENVKAGEWGTLGSRSADAFFDLVIDSDKIFYNGILAVFLMVHIVAIAAILVCVWCRCCVPGMRRRKAKASPLRGNNKNSKSKGVKEKTTAEKKKN</sequence>
<dbReference type="RefSeq" id="XP_015662448.1">
    <property type="nucleotide sequence ID" value="XM_015798970.1"/>
</dbReference>
<evidence type="ECO:0000256" key="2">
    <source>
        <dbReference type="SAM" id="Phobius"/>
    </source>
</evidence>
<feature type="compositionally biased region" description="Low complexity" evidence="1">
    <location>
        <begin position="100"/>
        <end position="115"/>
    </location>
</feature>
<reference evidence="4 5" key="1">
    <citation type="submission" date="2015-07" db="EMBL/GenBank/DDBJ databases">
        <title>High-quality genome of monoxenous trypanosomatid Leptomonas pyrrhocoris.</title>
        <authorList>
            <person name="Flegontov P."/>
            <person name="Butenko A."/>
            <person name="Firsov S."/>
            <person name="Vlcek C."/>
            <person name="Logacheva M.D."/>
            <person name="Field M."/>
            <person name="Filatov D."/>
            <person name="Flegontova O."/>
            <person name="Gerasimov E."/>
            <person name="Jackson A.P."/>
            <person name="Kelly S."/>
            <person name="Opperdoes F."/>
            <person name="O'Reilly A."/>
            <person name="Votypka J."/>
            <person name="Yurchenko V."/>
            <person name="Lukes J."/>
        </authorList>
    </citation>
    <scope>NUCLEOTIDE SEQUENCE [LARGE SCALE GENOMIC DNA]</scope>
    <source>
        <strain evidence="4">H10</strain>
    </source>
</reference>